<name>A0A7X9S9T1_9BACE</name>
<protein>
    <submittedName>
        <fullName evidence="1">Uncharacterized protein</fullName>
    </submittedName>
</protein>
<dbReference type="RefSeq" id="WP_118364165.1">
    <property type="nucleotide sequence ID" value="NZ_JABAGL010000005.1"/>
</dbReference>
<comment type="caution">
    <text evidence="1">The sequence shown here is derived from an EMBL/GenBank/DDBJ whole genome shotgun (WGS) entry which is preliminary data.</text>
</comment>
<gene>
    <name evidence="1" type="ORF">HF841_04885</name>
</gene>
<dbReference type="AlphaFoldDB" id="A0A7X9S9T1"/>
<accession>A0A7X9S9T1</accession>
<dbReference type="EMBL" id="JABAGL010000005">
    <property type="protein sequence ID" value="NME85360.1"/>
    <property type="molecule type" value="Genomic_DNA"/>
</dbReference>
<sequence>MTELIIDGVHAELPKDFNVQVKRENPFFTKNGEYTYDITLPLTNPTNAALYQHINRINSIQEANAKKRSAILLADNRTYCNGTEVITGWTEKAVSIQIASGNSEFNYFIGGDALISSLDMKTTDTAGQLLVNFVKKVYPEVEFCLAPIVDESTGDVINNWAMTTNIDGVANEDPMMWMNSMGNIFPQPYLICFVAELIRALGYELEYNQLDETRYRYLYICNAARTRKWSEMLPGWKVNEFLTQLETLFNLSFLVDNKSRKVRCVFKNSFYDGNKMNHVRQVTDVYEVNVEESSEIDDPVVSNLEYKYEDSEFWRYASLSETVMNKAKRDVIPADFKGSGQNTRVGSWFAMEEHQITDTIYMDELDGHEYLYGSYYKDDNAKDYSYFLVNQFGKLTRKDTSHTVGLDIVPATFVRNEIIFYNYHEIKKKWRYIPTVSGSGAPQEETEQELIDMVRNNTSVASESKRPVQLAFYSGMAVAMVYNRVSMRQPAPYADTLLGTYIGERGALLNPSLSQGESLSFRVLDTDFYQGGYDIDYLHPIKLNSYDPNLYDPRGLFEIRNKRYVCKEMEYTLDAYGRKGAWTGAFYPIRISDTEAEQRWILTDGKWRDGGVWLDNGRWLDE</sequence>
<evidence type="ECO:0000313" key="2">
    <source>
        <dbReference type="Proteomes" id="UP000520291"/>
    </source>
</evidence>
<reference evidence="1 2" key="1">
    <citation type="submission" date="2020-04" db="EMBL/GenBank/DDBJ databases">
        <authorList>
            <person name="Hitch T.C.A."/>
            <person name="Wylensek D."/>
            <person name="Clavel T."/>
        </authorList>
    </citation>
    <scope>NUCLEOTIDE SEQUENCE [LARGE SCALE GENOMIC DNA]</scope>
    <source>
        <strain evidence="1 2">WCA3-601-WT-5E</strain>
    </source>
</reference>
<proteinExistence type="predicted"/>
<dbReference type="Proteomes" id="UP000520291">
    <property type="component" value="Unassembled WGS sequence"/>
</dbReference>
<evidence type="ECO:0000313" key="1">
    <source>
        <dbReference type="EMBL" id="NME85360.1"/>
    </source>
</evidence>
<organism evidence="1 2">
    <name type="scientific">Bacteroides eggerthii</name>
    <dbReference type="NCBI Taxonomy" id="28111"/>
    <lineage>
        <taxon>Bacteria</taxon>
        <taxon>Pseudomonadati</taxon>
        <taxon>Bacteroidota</taxon>
        <taxon>Bacteroidia</taxon>
        <taxon>Bacteroidales</taxon>
        <taxon>Bacteroidaceae</taxon>
        <taxon>Bacteroides</taxon>
    </lineage>
</organism>